<accession>A0AAD6QCM2</accession>
<name>A0AAD6QCM2_9ROSI</name>
<gene>
    <name evidence="1" type="ORF">NC653_020639</name>
</gene>
<protein>
    <submittedName>
        <fullName evidence="1">Uncharacterized protein</fullName>
    </submittedName>
</protein>
<proteinExistence type="predicted"/>
<keyword evidence="2" id="KW-1185">Reference proteome</keyword>
<evidence type="ECO:0000313" key="1">
    <source>
        <dbReference type="EMBL" id="KAJ6987444.1"/>
    </source>
</evidence>
<comment type="caution">
    <text evidence="1">The sequence shown here is derived from an EMBL/GenBank/DDBJ whole genome shotgun (WGS) entry which is preliminary data.</text>
</comment>
<dbReference type="AlphaFoldDB" id="A0AAD6QCM2"/>
<evidence type="ECO:0000313" key="2">
    <source>
        <dbReference type="Proteomes" id="UP001164929"/>
    </source>
</evidence>
<dbReference type="Gene3D" id="3.80.10.10">
    <property type="entry name" value="Ribonuclease Inhibitor"/>
    <property type="match status" value="1"/>
</dbReference>
<organism evidence="1 2">
    <name type="scientific">Populus alba x Populus x berolinensis</name>
    <dbReference type="NCBI Taxonomy" id="444605"/>
    <lineage>
        <taxon>Eukaryota</taxon>
        <taxon>Viridiplantae</taxon>
        <taxon>Streptophyta</taxon>
        <taxon>Embryophyta</taxon>
        <taxon>Tracheophyta</taxon>
        <taxon>Spermatophyta</taxon>
        <taxon>Magnoliopsida</taxon>
        <taxon>eudicotyledons</taxon>
        <taxon>Gunneridae</taxon>
        <taxon>Pentapetalae</taxon>
        <taxon>rosids</taxon>
        <taxon>fabids</taxon>
        <taxon>Malpighiales</taxon>
        <taxon>Salicaceae</taxon>
        <taxon>Saliceae</taxon>
        <taxon>Populus</taxon>
    </lineage>
</organism>
<sequence length="200" mass="22813">MLNVLDLSGNSLHGKIPSSMSEIKNPGIINLSDNRSSRKIYRHWKGFELLDTLDLSSIEDQSIWWHPKFHVLTTLASSYEIEQQQFLGNFCGLCKTAQHLVSDKCSCSAEDKGILEEGDIKNKGEGISFSLMLSALISSLNLELIIYMFLDQGFELMKNSKIRYLNLLSVNIEVKIFRRRTSELSCWNLNSSWAWGFVEL</sequence>
<reference evidence="1" key="1">
    <citation type="journal article" date="2023" name="Mol. Ecol. Resour.">
        <title>Chromosome-level genome assembly of a triploid poplar Populus alba 'Berolinensis'.</title>
        <authorList>
            <person name="Chen S."/>
            <person name="Yu Y."/>
            <person name="Wang X."/>
            <person name="Wang S."/>
            <person name="Zhang T."/>
            <person name="Zhou Y."/>
            <person name="He R."/>
            <person name="Meng N."/>
            <person name="Wang Y."/>
            <person name="Liu W."/>
            <person name="Liu Z."/>
            <person name="Liu J."/>
            <person name="Guo Q."/>
            <person name="Huang H."/>
            <person name="Sederoff R.R."/>
            <person name="Wang G."/>
            <person name="Qu G."/>
            <person name="Chen S."/>
        </authorList>
    </citation>
    <scope>NUCLEOTIDE SEQUENCE</scope>
    <source>
        <strain evidence="1">SC-2020</strain>
    </source>
</reference>
<dbReference type="Proteomes" id="UP001164929">
    <property type="component" value="Chromosome 8"/>
</dbReference>
<dbReference type="InterPro" id="IPR032675">
    <property type="entry name" value="LRR_dom_sf"/>
</dbReference>
<dbReference type="SUPFAM" id="SSF52058">
    <property type="entry name" value="L domain-like"/>
    <property type="match status" value="1"/>
</dbReference>
<dbReference type="EMBL" id="JAQIZT010000008">
    <property type="protein sequence ID" value="KAJ6987444.1"/>
    <property type="molecule type" value="Genomic_DNA"/>
</dbReference>